<comment type="caution">
    <text evidence="3">The sequence shown here is derived from an EMBL/GenBank/DDBJ whole genome shotgun (WGS) entry which is preliminary data.</text>
</comment>
<evidence type="ECO:0000256" key="1">
    <source>
        <dbReference type="SAM" id="MobiDB-lite"/>
    </source>
</evidence>
<keyword evidence="2" id="KW-1133">Transmembrane helix</keyword>
<feature type="compositionally biased region" description="Basic and acidic residues" evidence="1">
    <location>
        <begin position="59"/>
        <end position="84"/>
    </location>
</feature>
<gene>
    <name evidence="3" type="ORF">DW054_10980</name>
</gene>
<evidence type="ECO:0000313" key="4">
    <source>
        <dbReference type="Proteomes" id="UP000284152"/>
    </source>
</evidence>
<organism evidence="3 4">
    <name type="scientific">Dorea formicigenerans</name>
    <dbReference type="NCBI Taxonomy" id="39486"/>
    <lineage>
        <taxon>Bacteria</taxon>
        <taxon>Bacillati</taxon>
        <taxon>Bacillota</taxon>
        <taxon>Clostridia</taxon>
        <taxon>Lachnospirales</taxon>
        <taxon>Lachnospiraceae</taxon>
        <taxon>Dorea</taxon>
    </lineage>
</organism>
<reference evidence="3 4" key="1">
    <citation type="submission" date="2018-08" db="EMBL/GenBank/DDBJ databases">
        <title>A genome reference for cultivated species of the human gut microbiota.</title>
        <authorList>
            <person name="Zou Y."/>
            <person name="Xue W."/>
            <person name="Luo G."/>
        </authorList>
    </citation>
    <scope>NUCLEOTIDE SEQUENCE [LARGE SCALE GENOMIC DNA]</scope>
    <source>
        <strain evidence="3 4">AF42-21</strain>
    </source>
</reference>
<feature type="transmembrane region" description="Helical" evidence="2">
    <location>
        <begin position="33"/>
        <end position="51"/>
    </location>
</feature>
<name>A0A415H4J6_9FIRM</name>
<evidence type="ECO:0000256" key="2">
    <source>
        <dbReference type="SAM" id="Phobius"/>
    </source>
</evidence>
<protein>
    <submittedName>
        <fullName evidence="3">Uncharacterized protein</fullName>
    </submittedName>
</protein>
<proteinExistence type="predicted"/>
<dbReference type="EMBL" id="QRNS01000017">
    <property type="protein sequence ID" value="RHK62054.1"/>
    <property type="molecule type" value="Genomic_DNA"/>
</dbReference>
<evidence type="ECO:0000313" key="3">
    <source>
        <dbReference type="EMBL" id="RHK62054.1"/>
    </source>
</evidence>
<accession>A0A415H4J6</accession>
<keyword evidence="2" id="KW-0812">Transmembrane</keyword>
<dbReference type="Proteomes" id="UP000284152">
    <property type="component" value="Unassembled WGS sequence"/>
</dbReference>
<dbReference type="AlphaFoldDB" id="A0A415H4J6"/>
<feature type="region of interest" description="Disordered" evidence="1">
    <location>
        <begin position="53"/>
        <end position="90"/>
    </location>
</feature>
<keyword evidence="2" id="KW-0472">Membrane</keyword>
<sequence>MDHQELLTEEERKLLVRTKEGDRVNERLYKRKIRLLISIVLVLVMAFSGCNGKQKKQERKRENRQESQQEKKETVKADNKDLSKSEQSLQNLQKNLRRSRMPMAVAYLGYADDNSPFRDQVRTLLKNGKYEEQYSFLADVPKENYISYNGEEVYAIVPQSTQYAMKVESFDWDENANAMVRDTLYISQKAAPVILKCNLSELSYNVVITLTKGTETFSYSPSLSLMDGALYAYNLDGMEIYDFTLYDNLEIPVWNEGGECGGCGDPEGYGAPLEAAGEEPGLIGQWLSTELKNQSGQNITYGMYFGDYQYFEFQYGQMGHDLECWSGTFEVTDQFRNGELVVHYVLYTPDGTREGEFYTMVNYGEMLVTEGSGDAIFPFTDASTEWFYSY</sequence>